<keyword evidence="1" id="KW-1133">Transmembrane helix</keyword>
<organism evidence="3 4">
    <name type="scientific">Bradyrhizobium lablabi</name>
    <dbReference type="NCBI Taxonomy" id="722472"/>
    <lineage>
        <taxon>Bacteria</taxon>
        <taxon>Pseudomonadati</taxon>
        <taxon>Pseudomonadota</taxon>
        <taxon>Alphaproteobacteria</taxon>
        <taxon>Hyphomicrobiales</taxon>
        <taxon>Nitrobacteraceae</taxon>
        <taxon>Bradyrhizobium</taxon>
    </lineage>
</organism>
<protein>
    <submittedName>
        <fullName evidence="3">PEP-CTERM protein-sorting domain-containing protein</fullName>
    </submittedName>
</protein>
<evidence type="ECO:0000313" key="3">
    <source>
        <dbReference type="EMBL" id="SEC33645.1"/>
    </source>
</evidence>
<keyword evidence="2" id="KW-0732">Signal</keyword>
<feature type="signal peptide" evidence="2">
    <location>
        <begin position="1"/>
        <end position="33"/>
    </location>
</feature>
<dbReference type="RefSeq" id="WP_083387552.1">
    <property type="nucleotide sequence ID" value="NZ_FNTI01000001.1"/>
</dbReference>
<dbReference type="NCBIfam" id="TIGR02595">
    <property type="entry name" value="PEP_CTERM"/>
    <property type="match status" value="1"/>
</dbReference>
<keyword evidence="1" id="KW-0812">Transmembrane</keyword>
<feature type="transmembrane region" description="Helical" evidence="1">
    <location>
        <begin position="225"/>
        <end position="243"/>
    </location>
</feature>
<dbReference type="Proteomes" id="UP000183208">
    <property type="component" value="Unassembled WGS sequence"/>
</dbReference>
<feature type="chain" id="PRO_5010370932" evidence="2">
    <location>
        <begin position="34"/>
        <end position="254"/>
    </location>
</feature>
<keyword evidence="1" id="KW-0472">Membrane</keyword>
<evidence type="ECO:0000256" key="2">
    <source>
        <dbReference type="SAM" id="SignalP"/>
    </source>
</evidence>
<reference evidence="3 4" key="1">
    <citation type="submission" date="2016-10" db="EMBL/GenBank/DDBJ databases">
        <authorList>
            <person name="de Groot N.N."/>
        </authorList>
    </citation>
    <scope>NUCLEOTIDE SEQUENCE [LARGE SCALE GENOMIC DNA]</scope>
    <source>
        <strain evidence="3 4">GAS522</strain>
    </source>
</reference>
<name>A0A1H4RP01_9BRAD</name>
<sequence length="254" mass="26524">MNKAVSASTYKRLSAVAATLFGATLLGLAPAKASTIVWDFATIAPSSGSANHDNIGTTTSFTSGGVTIGAAGFTSSGMPLSHDTPDARLYLKNIGGPTGDEQGIGLVDDRSGDHEISGPNLIQIDFRAARTAHVTGFSFEMNSSTGGEHWLVYGSNSANALGSLVDSGYSEGLQTLSSVNNANAYSFYSFKFDPVHGYGHSTGGTNVLLELIEGQLVSVHGVPESSTWAMMILGFAGIGFMIYRRKRNPTLMAV</sequence>
<dbReference type="EMBL" id="FNTI01000001">
    <property type="protein sequence ID" value="SEC33645.1"/>
    <property type="molecule type" value="Genomic_DNA"/>
</dbReference>
<evidence type="ECO:0000313" key="4">
    <source>
        <dbReference type="Proteomes" id="UP000183208"/>
    </source>
</evidence>
<dbReference type="InterPro" id="IPR013424">
    <property type="entry name" value="Ice-binding_C"/>
</dbReference>
<proteinExistence type="predicted"/>
<gene>
    <name evidence="3" type="ORF">SAMN05444171_1175</name>
</gene>
<dbReference type="AlphaFoldDB" id="A0A1H4RP01"/>
<accession>A0A1H4RP01</accession>
<evidence type="ECO:0000256" key="1">
    <source>
        <dbReference type="SAM" id="Phobius"/>
    </source>
</evidence>